<evidence type="ECO:0008006" key="4">
    <source>
        <dbReference type="Google" id="ProtNLM"/>
    </source>
</evidence>
<dbReference type="SUPFAM" id="SSF56436">
    <property type="entry name" value="C-type lectin-like"/>
    <property type="match status" value="1"/>
</dbReference>
<keyword evidence="1" id="KW-0472">Membrane</keyword>
<evidence type="ECO:0000313" key="3">
    <source>
        <dbReference type="Proteomes" id="UP001642540"/>
    </source>
</evidence>
<dbReference type="InterPro" id="IPR016187">
    <property type="entry name" value="CTDL_fold"/>
</dbReference>
<dbReference type="Gene3D" id="3.10.100.10">
    <property type="entry name" value="Mannose-Binding Protein A, subunit A"/>
    <property type="match status" value="1"/>
</dbReference>
<organism evidence="2 3">
    <name type="scientific">Orchesella dallaii</name>
    <dbReference type="NCBI Taxonomy" id="48710"/>
    <lineage>
        <taxon>Eukaryota</taxon>
        <taxon>Metazoa</taxon>
        <taxon>Ecdysozoa</taxon>
        <taxon>Arthropoda</taxon>
        <taxon>Hexapoda</taxon>
        <taxon>Collembola</taxon>
        <taxon>Entomobryomorpha</taxon>
        <taxon>Entomobryoidea</taxon>
        <taxon>Orchesellidae</taxon>
        <taxon>Orchesellinae</taxon>
        <taxon>Orchesella</taxon>
    </lineage>
</organism>
<accession>A0ABP1Q745</accession>
<dbReference type="InterPro" id="IPR016186">
    <property type="entry name" value="C-type_lectin-like/link_sf"/>
</dbReference>
<reference evidence="2 3" key="1">
    <citation type="submission" date="2024-08" db="EMBL/GenBank/DDBJ databases">
        <authorList>
            <person name="Cucini C."/>
            <person name="Frati F."/>
        </authorList>
    </citation>
    <scope>NUCLEOTIDE SEQUENCE [LARGE SCALE GENOMIC DNA]</scope>
</reference>
<sequence length="142" mass="16379">MNYEIGSIIGSGIMQCFLTLNLTFMNLILAQWDEGKRDCVNKGYIGLAETHKEDELYLIKRILDDNADIAEQAYWVGASARKFKWIATKKFVGNWLEDVWEDGYRGTILNAQTALQLKFTRDAGWRFRTGVTSHNARYLCEE</sequence>
<comment type="caution">
    <text evidence="2">The sequence shown here is derived from an EMBL/GenBank/DDBJ whole genome shotgun (WGS) entry which is preliminary data.</text>
</comment>
<gene>
    <name evidence="2" type="ORF">ODALV1_LOCUS8071</name>
</gene>
<dbReference type="Proteomes" id="UP001642540">
    <property type="component" value="Unassembled WGS sequence"/>
</dbReference>
<proteinExistence type="predicted"/>
<keyword evidence="1" id="KW-0812">Transmembrane</keyword>
<evidence type="ECO:0000256" key="1">
    <source>
        <dbReference type="SAM" id="Phobius"/>
    </source>
</evidence>
<dbReference type="EMBL" id="CAXLJM020000025">
    <property type="protein sequence ID" value="CAL8091946.1"/>
    <property type="molecule type" value="Genomic_DNA"/>
</dbReference>
<protein>
    <recommendedName>
        <fullName evidence="4">C-type lectin domain-containing protein</fullName>
    </recommendedName>
</protein>
<keyword evidence="3" id="KW-1185">Reference proteome</keyword>
<evidence type="ECO:0000313" key="2">
    <source>
        <dbReference type="EMBL" id="CAL8091946.1"/>
    </source>
</evidence>
<feature type="transmembrane region" description="Helical" evidence="1">
    <location>
        <begin position="6"/>
        <end position="29"/>
    </location>
</feature>
<keyword evidence="1" id="KW-1133">Transmembrane helix</keyword>
<name>A0ABP1Q745_9HEXA</name>